<keyword evidence="4 7" id="KW-0456">Lyase</keyword>
<dbReference type="GO" id="GO:0003941">
    <property type="term" value="F:L-serine ammonia-lyase activity"/>
    <property type="evidence" value="ECO:0007669"/>
    <property type="project" value="UniProtKB-EC"/>
</dbReference>
<reference evidence="7 8" key="1">
    <citation type="submission" date="2016-04" db="EMBL/GenBank/DDBJ databases">
        <authorList>
            <consortium name="Pathogen Informatics"/>
        </authorList>
    </citation>
    <scope>NUCLEOTIDE SEQUENCE [LARGE SCALE GENOMIC DNA]</scope>
    <source>
        <strain evidence="7 8">H050680373</strain>
    </source>
</reference>
<dbReference type="InterPro" id="IPR044561">
    <property type="entry name" value="ACT_ThrD-II-like"/>
</dbReference>
<evidence type="ECO:0000259" key="6">
    <source>
        <dbReference type="PROSITE" id="PS51671"/>
    </source>
</evidence>
<proteinExistence type="inferred from homology"/>
<organism evidence="7 8">
    <name type="scientific">Bordetella ansorpii</name>
    <dbReference type="NCBI Taxonomy" id="288768"/>
    <lineage>
        <taxon>Bacteria</taxon>
        <taxon>Pseudomonadati</taxon>
        <taxon>Pseudomonadota</taxon>
        <taxon>Betaproteobacteria</taxon>
        <taxon>Burkholderiales</taxon>
        <taxon>Alcaligenaceae</taxon>
        <taxon>Bordetella</taxon>
    </lineage>
</organism>
<feature type="domain" description="ACT" evidence="6">
    <location>
        <begin position="329"/>
        <end position="405"/>
    </location>
</feature>
<dbReference type="EC" id="4.3.1.19" evidence="7"/>
<dbReference type="InterPro" id="IPR050147">
    <property type="entry name" value="Ser/Thr_Dehydratase"/>
</dbReference>
<dbReference type="STRING" id="288768.SAMEA3906486_04888"/>
<name>A0A157SVA5_9BORD</name>
<dbReference type="GO" id="GO:0030170">
    <property type="term" value="F:pyridoxal phosphate binding"/>
    <property type="evidence" value="ECO:0007669"/>
    <property type="project" value="UniProtKB-ARBA"/>
</dbReference>
<protein>
    <submittedName>
        <fullName evidence="7">Threonine dehydratase</fullName>
        <ecNumber evidence="7">4.3.1.19</ecNumber>
    </submittedName>
</protein>
<dbReference type="CDD" id="cd04886">
    <property type="entry name" value="ACT_ThrD-II-like"/>
    <property type="match status" value="1"/>
</dbReference>
<dbReference type="Pfam" id="PF00291">
    <property type="entry name" value="PALP"/>
    <property type="match status" value="1"/>
</dbReference>
<dbReference type="Gene3D" id="3.30.70.260">
    <property type="match status" value="1"/>
</dbReference>
<dbReference type="GO" id="GO:0004794">
    <property type="term" value="F:threonine deaminase activity"/>
    <property type="evidence" value="ECO:0007669"/>
    <property type="project" value="UniProtKB-EC"/>
</dbReference>
<dbReference type="PANTHER" id="PTHR48078:SF6">
    <property type="entry name" value="L-THREONINE DEHYDRATASE CATABOLIC TDCB"/>
    <property type="match status" value="1"/>
</dbReference>
<dbReference type="PROSITE" id="PS51671">
    <property type="entry name" value="ACT"/>
    <property type="match status" value="1"/>
</dbReference>
<dbReference type="FunFam" id="3.40.50.1100:FF:000005">
    <property type="entry name" value="Threonine dehydratase catabolic"/>
    <property type="match status" value="1"/>
</dbReference>
<dbReference type="Pfam" id="PF01842">
    <property type="entry name" value="ACT"/>
    <property type="match status" value="1"/>
</dbReference>
<dbReference type="OrthoDB" id="9811476at2"/>
<evidence type="ECO:0000256" key="3">
    <source>
        <dbReference type="ARBA" id="ARBA00022898"/>
    </source>
</evidence>
<dbReference type="Proteomes" id="UP000076848">
    <property type="component" value="Unassembled WGS sequence"/>
</dbReference>
<comment type="catalytic activity">
    <reaction evidence="5">
        <text>L-serine = pyruvate + NH4(+)</text>
        <dbReference type="Rhea" id="RHEA:19169"/>
        <dbReference type="ChEBI" id="CHEBI:15361"/>
        <dbReference type="ChEBI" id="CHEBI:28938"/>
        <dbReference type="ChEBI" id="CHEBI:33384"/>
        <dbReference type="EC" id="4.3.1.17"/>
    </reaction>
</comment>
<dbReference type="NCBIfam" id="TIGR01127">
    <property type="entry name" value="ilvA_1Cterm"/>
    <property type="match status" value="1"/>
</dbReference>
<dbReference type="FunFam" id="3.40.50.1100:FF:000007">
    <property type="entry name" value="L-threonine dehydratase catabolic TdcB"/>
    <property type="match status" value="1"/>
</dbReference>
<dbReference type="NCBIfam" id="NF005600">
    <property type="entry name" value="PRK07334.1"/>
    <property type="match status" value="1"/>
</dbReference>
<gene>
    <name evidence="7" type="primary">tdcB_3</name>
    <name evidence="7" type="ORF">SAMEA3906486_04888</name>
</gene>
<dbReference type="InterPro" id="IPR001926">
    <property type="entry name" value="TrpB-like_PALP"/>
</dbReference>
<dbReference type="InterPro" id="IPR036052">
    <property type="entry name" value="TrpB-like_PALP_sf"/>
</dbReference>
<dbReference type="PANTHER" id="PTHR48078">
    <property type="entry name" value="THREONINE DEHYDRATASE, MITOCHONDRIAL-RELATED"/>
    <property type="match status" value="1"/>
</dbReference>
<evidence type="ECO:0000256" key="2">
    <source>
        <dbReference type="ARBA" id="ARBA00010869"/>
    </source>
</evidence>
<dbReference type="GO" id="GO:0006565">
    <property type="term" value="P:L-serine catabolic process"/>
    <property type="evidence" value="ECO:0007669"/>
    <property type="project" value="TreeGrafter"/>
</dbReference>
<evidence type="ECO:0000256" key="4">
    <source>
        <dbReference type="ARBA" id="ARBA00023239"/>
    </source>
</evidence>
<keyword evidence="3" id="KW-0663">Pyridoxal phosphate</keyword>
<sequence>MIDLAAIQAARLQLQGQVQKTPFKHSRTLSDILGAEIWLKFENLQFTASFKERGALNRMLALSEQERKQGVIAVSAGNHAQGVAYHAQRMGVPAVIVMPRFTPTVKVANTRRFGAEVVLAGDTFDDAKAHGYELAQSRGLAMIHPYDDPAVMAGQGTLGLEMMEARPDLDMLVVAIGGGGLISGVATAAKAIKPDIEIIGVQTERFPSMYAAIRDVPMASGAYTIAEGIAVKSPGTLTEQVVRRLVDRIELVSEGEIEHAIVVLLEIEKTVVEGAGAAGLAALLQAQAAGRTDFRGKRIGLVLTGGNIDPLMLGELIERGMVRAGRLARIRVDLRDLPGALAHATKLIADAHANITEVHHQRAFTSLPVRNVEVDFVLQTRGPDHIQEVIEVLNAAGFAASNHDH</sequence>
<keyword evidence="8" id="KW-1185">Reference proteome</keyword>
<dbReference type="CDD" id="cd01562">
    <property type="entry name" value="Thr-dehyd"/>
    <property type="match status" value="1"/>
</dbReference>
<comment type="cofactor">
    <cofactor evidence="1">
        <name>pyridoxal 5'-phosphate</name>
        <dbReference type="ChEBI" id="CHEBI:597326"/>
    </cofactor>
</comment>
<dbReference type="InterPro" id="IPR005789">
    <property type="entry name" value="Thr_deHydtase_catblc"/>
</dbReference>
<dbReference type="GO" id="GO:0006567">
    <property type="term" value="P:L-threonine catabolic process"/>
    <property type="evidence" value="ECO:0007669"/>
    <property type="project" value="InterPro"/>
</dbReference>
<dbReference type="SUPFAM" id="SSF53686">
    <property type="entry name" value="Tryptophan synthase beta subunit-like PLP-dependent enzymes"/>
    <property type="match status" value="1"/>
</dbReference>
<evidence type="ECO:0000313" key="7">
    <source>
        <dbReference type="EMBL" id="SAI73856.1"/>
    </source>
</evidence>
<evidence type="ECO:0000313" key="8">
    <source>
        <dbReference type="Proteomes" id="UP000076848"/>
    </source>
</evidence>
<comment type="similarity">
    <text evidence="2">Belongs to the serine/threonine dehydratase family.</text>
</comment>
<dbReference type="Gene3D" id="3.40.50.1100">
    <property type="match status" value="2"/>
</dbReference>
<dbReference type="RefSeq" id="WP_066132900.1">
    <property type="nucleotide sequence ID" value="NZ_FKIF01000009.1"/>
</dbReference>
<dbReference type="InterPro" id="IPR002912">
    <property type="entry name" value="ACT_dom"/>
</dbReference>
<dbReference type="AlphaFoldDB" id="A0A157SVA5"/>
<accession>A0A157SVA5</accession>
<evidence type="ECO:0000256" key="1">
    <source>
        <dbReference type="ARBA" id="ARBA00001933"/>
    </source>
</evidence>
<evidence type="ECO:0000256" key="5">
    <source>
        <dbReference type="ARBA" id="ARBA00049406"/>
    </source>
</evidence>
<dbReference type="EMBL" id="FKIF01000009">
    <property type="protein sequence ID" value="SAI73856.1"/>
    <property type="molecule type" value="Genomic_DNA"/>
</dbReference>
<dbReference type="GO" id="GO:0009097">
    <property type="term" value="P:isoleucine biosynthetic process"/>
    <property type="evidence" value="ECO:0007669"/>
    <property type="project" value="TreeGrafter"/>
</dbReference>